<feature type="region of interest" description="Disordered" evidence="1">
    <location>
        <begin position="99"/>
        <end position="129"/>
    </location>
</feature>
<organism evidence="2 3">
    <name type="scientific">Aldrovandia affinis</name>
    <dbReference type="NCBI Taxonomy" id="143900"/>
    <lineage>
        <taxon>Eukaryota</taxon>
        <taxon>Metazoa</taxon>
        <taxon>Chordata</taxon>
        <taxon>Craniata</taxon>
        <taxon>Vertebrata</taxon>
        <taxon>Euteleostomi</taxon>
        <taxon>Actinopterygii</taxon>
        <taxon>Neopterygii</taxon>
        <taxon>Teleostei</taxon>
        <taxon>Notacanthiformes</taxon>
        <taxon>Halosauridae</taxon>
        <taxon>Aldrovandia</taxon>
    </lineage>
</organism>
<dbReference type="Proteomes" id="UP001221898">
    <property type="component" value="Unassembled WGS sequence"/>
</dbReference>
<dbReference type="EMBL" id="JAINUG010000002">
    <property type="protein sequence ID" value="KAJ8418044.1"/>
    <property type="molecule type" value="Genomic_DNA"/>
</dbReference>
<feature type="compositionally biased region" description="Basic and acidic residues" evidence="1">
    <location>
        <begin position="318"/>
        <end position="331"/>
    </location>
</feature>
<feature type="region of interest" description="Disordered" evidence="1">
    <location>
        <begin position="1"/>
        <end position="74"/>
    </location>
</feature>
<comment type="caution">
    <text evidence="2">The sequence shown here is derived from an EMBL/GenBank/DDBJ whole genome shotgun (WGS) entry which is preliminary data.</text>
</comment>
<accession>A0AAD7TBR9</accession>
<proteinExistence type="predicted"/>
<dbReference type="AlphaFoldDB" id="A0AAD7TBR9"/>
<feature type="compositionally biased region" description="Pro residues" evidence="1">
    <location>
        <begin position="640"/>
        <end position="649"/>
    </location>
</feature>
<evidence type="ECO:0000256" key="1">
    <source>
        <dbReference type="SAM" id="MobiDB-lite"/>
    </source>
</evidence>
<feature type="region of interest" description="Disordered" evidence="1">
    <location>
        <begin position="507"/>
        <end position="528"/>
    </location>
</feature>
<feature type="compositionally biased region" description="Basic and acidic residues" evidence="1">
    <location>
        <begin position="507"/>
        <end position="518"/>
    </location>
</feature>
<feature type="region of interest" description="Disordered" evidence="1">
    <location>
        <begin position="368"/>
        <end position="398"/>
    </location>
</feature>
<sequence length="721" mass="81569">MPFPPINLHQRITSPGKELFRKKKPNIVPPQSLLTSKAREEKESEKDTLSTSWPSANLKQLGRKPQQPRTKLPTHVAAVSLGTEGKNSWLTLPKPLANSCDSVPRSSSGESATQKSSKHSSRSSLAKDDAEEEIHFSLSLTPEAILVIQKRNLEKQMLAKQQKCCASADFRHRRVFPSKRAQGASKTNVPVAKLEIPEDISTIVKISLLNDQYKYDDVEYEEEDGDVDETVNKSCQRQRQNLRAFEQFTAHICDDRSQTCYLTMTSKGLDIHRTSSLPSILDKYVSPGHIKKDNVKKRHKKKTWGREDGDGEGLPETSHSDPEEEARVRQKAALDQRHLEVYRNMHILQGEMRRRYAALLTEKVSKQRREIKQRALPAPKPSENPREQRGGGAAGRRLPHCTLSHNDTHLKSLPKTGYYLIVDLQNQLARRGCLKTQQDQEEFRSLVGQNRGTACLETRLREIRERMIGGRSAPDLRSVGWTQKETMGPDPAVWITADGRSRKERAVLSEGKARDSRAAHRLQGKHPQERDEIEQMFPKVHVPKFVTLQPGFLDQFKPSTLCQLKVCEPPQKTRTTELGLRKLHLMYSRSFTNIAISQRLLDGKRHCPHWEENSIRSLMQYMLPTGDSRLKQRCTGKPFLPRPSSPPETTPGETPACSPQHSTAPPIGTISAKVTPREAEVDTPNPPEPLTLEEASQQNSVVVIDRLCKTWTNYVENSNAH</sequence>
<reference evidence="2" key="1">
    <citation type="journal article" date="2023" name="Science">
        <title>Genome structures resolve the early diversification of teleost fishes.</title>
        <authorList>
            <person name="Parey E."/>
            <person name="Louis A."/>
            <person name="Montfort J."/>
            <person name="Bouchez O."/>
            <person name="Roques C."/>
            <person name="Iampietro C."/>
            <person name="Lluch J."/>
            <person name="Castinel A."/>
            <person name="Donnadieu C."/>
            <person name="Desvignes T."/>
            <person name="Floi Bucao C."/>
            <person name="Jouanno E."/>
            <person name="Wen M."/>
            <person name="Mejri S."/>
            <person name="Dirks R."/>
            <person name="Jansen H."/>
            <person name="Henkel C."/>
            <person name="Chen W.J."/>
            <person name="Zahm M."/>
            <person name="Cabau C."/>
            <person name="Klopp C."/>
            <person name="Thompson A.W."/>
            <person name="Robinson-Rechavi M."/>
            <person name="Braasch I."/>
            <person name="Lecointre G."/>
            <person name="Bobe J."/>
            <person name="Postlethwait J.H."/>
            <person name="Berthelot C."/>
            <person name="Roest Crollius H."/>
            <person name="Guiguen Y."/>
        </authorList>
    </citation>
    <scope>NUCLEOTIDE SEQUENCE</scope>
    <source>
        <strain evidence="2">NC1722</strain>
    </source>
</reference>
<protein>
    <submittedName>
        <fullName evidence="2">Uncharacterized protein</fullName>
    </submittedName>
</protein>
<feature type="region of interest" description="Disordered" evidence="1">
    <location>
        <begin position="634"/>
        <end position="669"/>
    </location>
</feature>
<feature type="compositionally biased region" description="Polar residues" evidence="1">
    <location>
        <begin position="49"/>
        <end position="58"/>
    </location>
</feature>
<name>A0AAD7TBR9_9TELE</name>
<evidence type="ECO:0000313" key="3">
    <source>
        <dbReference type="Proteomes" id="UP001221898"/>
    </source>
</evidence>
<dbReference type="InterPro" id="IPR031369">
    <property type="entry name" value="PRR18"/>
</dbReference>
<evidence type="ECO:0000313" key="2">
    <source>
        <dbReference type="EMBL" id="KAJ8418044.1"/>
    </source>
</evidence>
<feature type="compositionally biased region" description="Polar residues" evidence="1">
    <location>
        <begin position="99"/>
        <end position="114"/>
    </location>
</feature>
<dbReference type="Pfam" id="PF15671">
    <property type="entry name" value="PRR18"/>
    <property type="match status" value="2"/>
</dbReference>
<feature type="region of interest" description="Disordered" evidence="1">
    <location>
        <begin position="291"/>
        <end position="331"/>
    </location>
</feature>
<gene>
    <name evidence="2" type="ORF">AAFF_G00137530</name>
</gene>
<keyword evidence="3" id="KW-1185">Reference proteome</keyword>
<feature type="compositionally biased region" description="Basic and acidic residues" evidence="1">
    <location>
        <begin position="37"/>
        <end position="48"/>
    </location>
</feature>
<feature type="compositionally biased region" description="Basic residues" evidence="1">
    <location>
        <begin position="294"/>
        <end position="303"/>
    </location>
</feature>